<protein>
    <recommendedName>
        <fullName evidence="4">GAF domain-containing protein</fullName>
    </recommendedName>
</protein>
<sequence length="404" mass="46600">MPYIENILSFVIIALLSEYAKTQGREISVDLKLAYIIVIGTVYRSKQVALSIVLSCLLFIFENKDIGHDMISLIYNTNTLIHFSLYIFVGTVLGYAIDNRMVEIENKQDEIEEIKEKFNFLYEMHNESKIVRKELQEQILNAEDSFGKIYKITSKLDALEPEKVFSETVGVIEEIMKVKDVFIFSVSKGAYYLRLISNSKDSNINISKSIKVSDYIEIKKLIDTKEIFINRNLKEELPMMMAPIVVNDTVVAIIAIYTMEFESMALYKQNLFKVITGLITSSLIRAYEYDQAIDAEKYIDGTSVLKHAHFDKLLQSKIVAKQKNNTQFILLKIIEKQWRSKMIGENLKNAIRELDYVGVNSKDELFVLASNTKLEESKFLIERFEKMNIHAKTIEKDEYDGIAS</sequence>
<keyword evidence="1" id="KW-0175">Coiled coil</keyword>
<feature type="coiled-coil region" evidence="1">
    <location>
        <begin position="97"/>
        <end position="124"/>
    </location>
</feature>
<dbReference type="AlphaFoldDB" id="A0A4R2KH79"/>
<keyword evidence="3" id="KW-1185">Reference proteome</keyword>
<comment type="caution">
    <text evidence="2">The sequence shown here is derived from an EMBL/GenBank/DDBJ whole genome shotgun (WGS) entry which is preliminary data.</text>
</comment>
<dbReference type="Proteomes" id="UP000294919">
    <property type="component" value="Unassembled WGS sequence"/>
</dbReference>
<reference evidence="2 3" key="1">
    <citation type="submission" date="2019-03" db="EMBL/GenBank/DDBJ databases">
        <title>Genomic Encyclopedia of Type Strains, Phase IV (KMG-IV): sequencing the most valuable type-strain genomes for metagenomic binning, comparative biology and taxonomic classification.</title>
        <authorList>
            <person name="Goeker M."/>
        </authorList>
    </citation>
    <scope>NUCLEOTIDE SEQUENCE [LARGE SCALE GENOMIC DNA]</scope>
    <source>
        <strain evidence="2 3">DSM 102940</strain>
    </source>
</reference>
<gene>
    <name evidence="2" type="ORF">EV214_12911</name>
</gene>
<organism evidence="2 3">
    <name type="scientific">Marinisporobacter balticus</name>
    <dbReference type="NCBI Taxonomy" id="2018667"/>
    <lineage>
        <taxon>Bacteria</taxon>
        <taxon>Bacillati</taxon>
        <taxon>Bacillota</taxon>
        <taxon>Clostridia</taxon>
        <taxon>Peptostreptococcales</taxon>
        <taxon>Thermotaleaceae</taxon>
        <taxon>Marinisporobacter</taxon>
    </lineage>
</organism>
<evidence type="ECO:0000313" key="3">
    <source>
        <dbReference type="Proteomes" id="UP000294919"/>
    </source>
</evidence>
<name>A0A4R2KH79_9FIRM</name>
<evidence type="ECO:0008006" key="4">
    <source>
        <dbReference type="Google" id="ProtNLM"/>
    </source>
</evidence>
<dbReference type="OrthoDB" id="3237876at2"/>
<accession>A0A4R2KH79</accession>
<evidence type="ECO:0000313" key="2">
    <source>
        <dbReference type="EMBL" id="TCO69839.1"/>
    </source>
</evidence>
<dbReference type="EMBL" id="SLWV01000029">
    <property type="protein sequence ID" value="TCO69839.1"/>
    <property type="molecule type" value="Genomic_DNA"/>
</dbReference>
<dbReference type="RefSeq" id="WP_132247319.1">
    <property type="nucleotide sequence ID" value="NZ_SLWV01000029.1"/>
</dbReference>
<evidence type="ECO:0000256" key="1">
    <source>
        <dbReference type="SAM" id="Coils"/>
    </source>
</evidence>
<proteinExistence type="predicted"/>